<sequence length="135" mass="15000">MTRTIQTALATFPDLLAQNTVALEIWPDLREAHDAVCNQVKSGDYEVHSAEAATCRAKRVRAALAERTERNILLRQHDLSREDDGVVDAVGAVVHYTCWIFGHTREYALGWAVREGGCKLGVEAREVRLKGAKDV</sequence>
<protein>
    <submittedName>
        <fullName evidence="1">Uncharacterized protein</fullName>
    </submittedName>
</protein>
<accession>A0AAD6SKU3</accession>
<gene>
    <name evidence="1" type="ORF">C8F04DRAFT_1265066</name>
</gene>
<evidence type="ECO:0000313" key="2">
    <source>
        <dbReference type="Proteomes" id="UP001218188"/>
    </source>
</evidence>
<proteinExistence type="predicted"/>
<reference evidence="1" key="1">
    <citation type="submission" date="2023-03" db="EMBL/GenBank/DDBJ databases">
        <title>Massive genome expansion in bonnet fungi (Mycena s.s.) driven by repeated elements and novel gene families across ecological guilds.</title>
        <authorList>
            <consortium name="Lawrence Berkeley National Laboratory"/>
            <person name="Harder C.B."/>
            <person name="Miyauchi S."/>
            <person name="Viragh M."/>
            <person name="Kuo A."/>
            <person name="Thoen E."/>
            <person name="Andreopoulos B."/>
            <person name="Lu D."/>
            <person name="Skrede I."/>
            <person name="Drula E."/>
            <person name="Henrissat B."/>
            <person name="Morin E."/>
            <person name="Kohler A."/>
            <person name="Barry K."/>
            <person name="LaButti K."/>
            <person name="Morin E."/>
            <person name="Salamov A."/>
            <person name="Lipzen A."/>
            <person name="Mereny Z."/>
            <person name="Hegedus B."/>
            <person name="Baldrian P."/>
            <person name="Stursova M."/>
            <person name="Weitz H."/>
            <person name="Taylor A."/>
            <person name="Grigoriev I.V."/>
            <person name="Nagy L.G."/>
            <person name="Martin F."/>
            <person name="Kauserud H."/>
        </authorList>
    </citation>
    <scope>NUCLEOTIDE SEQUENCE</scope>
    <source>
        <strain evidence="1">CBHHK200</strain>
    </source>
</reference>
<dbReference type="EMBL" id="JARJCM010000102">
    <property type="protein sequence ID" value="KAJ7029414.1"/>
    <property type="molecule type" value="Genomic_DNA"/>
</dbReference>
<keyword evidence="2" id="KW-1185">Reference proteome</keyword>
<dbReference type="AlphaFoldDB" id="A0AAD6SKU3"/>
<name>A0AAD6SKU3_9AGAR</name>
<comment type="caution">
    <text evidence="1">The sequence shown here is derived from an EMBL/GenBank/DDBJ whole genome shotgun (WGS) entry which is preliminary data.</text>
</comment>
<evidence type="ECO:0000313" key="1">
    <source>
        <dbReference type="EMBL" id="KAJ7029414.1"/>
    </source>
</evidence>
<dbReference type="Proteomes" id="UP001218188">
    <property type="component" value="Unassembled WGS sequence"/>
</dbReference>
<organism evidence="1 2">
    <name type="scientific">Mycena alexandri</name>
    <dbReference type="NCBI Taxonomy" id="1745969"/>
    <lineage>
        <taxon>Eukaryota</taxon>
        <taxon>Fungi</taxon>
        <taxon>Dikarya</taxon>
        <taxon>Basidiomycota</taxon>
        <taxon>Agaricomycotina</taxon>
        <taxon>Agaricomycetes</taxon>
        <taxon>Agaricomycetidae</taxon>
        <taxon>Agaricales</taxon>
        <taxon>Marasmiineae</taxon>
        <taxon>Mycenaceae</taxon>
        <taxon>Mycena</taxon>
    </lineage>
</organism>